<proteinExistence type="predicted"/>
<name>A0A1H4H7S1_9GAMM</name>
<sequence>MNSLEAIELFFLIAPLNVLSVFVALLLYDLVGWLTSLFPPRSKAVDRG</sequence>
<dbReference type="STRING" id="1122198.SAMN02745729_13122"/>
<dbReference type="Proteomes" id="UP000242469">
    <property type="component" value="Unassembled WGS sequence"/>
</dbReference>
<keyword evidence="1" id="KW-0472">Membrane</keyword>
<keyword evidence="1" id="KW-0812">Transmembrane</keyword>
<accession>A0A1H4H7S1</accession>
<evidence type="ECO:0000313" key="3">
    <source>
        <dbReference type="Proteomes" id="UP000242469"/>
    </source>
</evidence>
<evidence type="ECO:0000313" key="2">
    <source>
        <dbReference type="EMBL" id="SEB17887.1"/>
    </source>
</evidence>
<protein>
    <submittedName>
        <fullName evidence="2">Uncharacterized protein</fullName>
    </submittedName>
</protein>
<dbReference type="AlphaFoldDB" id="A0A1H4H7S1"/>
<feature type="transmembrane region" description="Helical" evidence="1">
    <location>
        <begin position="7"/>
        <end position="28"/>
    </location>
</feature>
<dbReference type="RefSeq" id="WP_175527732.1">
    <property type="nucleotide sequence ID" value="NZ_FNRJ01000031.1"/>
</dbReference>
<gene>
    <name evidence="2" type="ORF">SAMN02745729_13122</name>
</gene>
<reference evidence="3" key="1">
    <citation type="submission" date="2016-10" db="EMBL/GenBank/DDBJ databases">
        <authorList>
            <person name="Varghese N."/>
            <person name="Submissions S."/>
        </authorList>
    </citation>
    <scope>NUCLEOTIDE SEQUENCE [LARGE SCALE GENOMIC DNA]</scope>
    <source>
        <strain evidence="3">DSM 11526</strain>
    </source>
</reference>
<organism evidence="2 3">
    <name type="scientific">Marinobacterium iners DSM 11526</name>
    <dbReference type="NCBI Taxonomy" id="1122198"/>
    <lineage>
        <taxon>Bacteria</taxon>
        <taxon>Pseudomonadati</taxon>
        <taxon>Pseudomonadota</taxon>
        <taxon>Gammaproteobacteria</taxon>
        <taxon>Oceanospirillales</taxon>
        <taxon>Oceanospirillaceae</taxon>
        <taxon>Marinobacterium</taxon>
    </lineage>
</organism>
<keyword evidence="1" id="KW-1133">Transmembrane helix</keyword>
<keyword evidence="3" id="KW-1185">Reference proteome</keyword>
<dbReference type="EMBL" id="FNRJ01000031">
    <property type="protein sequence ID" value="SEB17887.1"/>
    <property type="molecule type" value="Genomic_DNA"/>
</dbReference>
<evidence type="ECO:0000256" key="1">
    <source>
        <dbReference type="SAM" id="Phobius"/>
    </source>
</evidence>